<feature type="domain" description="Myb/SANT-like" evidence="1">
    <location>
        <begin position="9"/>
        <end position="101"/>
    </location>
</feature>
<dbReference type="InterPro" id="IPR024752">
    <property type="entry name" value="Myb/SANT-like_dom"/>
</dbReference>
<dbReference type="PANTHER" id="PTHR31704:SF48">
    <property type="entry name" value="L10-INTERACTING MYB DOMAIN-CONTAINING PROTEIN-LIKE"/>
    <property type="match status" value="1"/>
</dbReference>
<name>A0AAD8KWJ2_TARER</name>
<dbReference type="EMBL" id="JAUHHV010000003">
    <property type="protein sequence ID" value="KAK1429954.1"/>
    <property type="molecule type" value="Genomic_DNA"/>
</dbReference>
<organism evidence="2 3">
    <name type="scientific">Tagetes erecta</name>
    <name type="common">African marigold</name>
    <dbReference type="NCBI Taxonomy" id="13708"/>
    <lineage>
        <taxon>Eukaryota</taxon>
        <taxon>Viridiplantae</taxon>
        <taxon>Streptophyta</taxon>
        <taxon>Embryophyta</taxon>
        <taxon>Tracheophyta</taxon>
        <taxon>Spermatophyta</taxon>
        <taxon>Magnoliopsida</taxon>
        <taxon>eudicotyledons</taxon>
        <taxon>Gunneridae</taxon>
        <taxon>Pentapetalae</taxon>
        <taxon>asterids</taxon>
        <taxon>campanulids</taxon>
        <taxon>Asterales</taxon>
        <taxon>Asteraceae</taxon>
        <taxon>Asteroideae</taxon>
        <taxon>Heliantheae alliance</taxon>
        <taxon>Tageteae</taxon>
        <taxon>Tagetes</taxon>
    </lineage>
</organism>
<evidence type="ECO:0000313" key="3">
    <source>
        <dbReference type="Proteomes" id="UP001229421"/>
    </source>
</evidence>
<reference evidence="2" key="1">
    <citation type="journal article" date="2023" name="bioRxiv">
        <title>Improved chromosome-level genome assembly for marigold (Tagetes erecta).</title>
        <authorList>
            <person name="Jiang F."/>
            <person name="Yuan L."/>
            <person name="Wang S."/>
            <person name="Wang H."/>
            <person name="Xu D."/>
            <person name="Wang A."/>
            <person name="Fan W."/>
        </authorList>
    </citation>
    <scope>NUCLEOTIDE SEQUENCE</scope>
    <source>
        <strain evidence="2">WSJ</strain>
        <tissue evidence="2">Leaf</tissue>
    </source>
</reference>
<sequence>MAPKRRISWQQEGVDKTFLEACVHELIQHGREGSSLKQVSWKNVAEKLKKEHNFIADQRQTKNRYDYVKGKFAAWTKLKNKTGNVYDPSINTFNLTGDEWQIEMKVCVRAIS</sequence>
<comment type="caution">
    <text evidence="2">The sequence shown here is derived from an EMBL/GenBank/DDBJ whole genome shotgun (WGS) entry which is preliminary data.</text>
</comment>
<dbReference type="PANTHER" id="PTHR31704">
    <property type="entry name" value="MYB/SANT-LIKE DNA-BINDING DOMAIN PROTEIN-RELATED"/>
    <property type="match status" value="1"/>
</dbReference>
<evidence type="ECO:0000259" key="1">
    <source>
        <dbReference type="Pfam" id="PF12776"/>
    </source>
</evidence>
<dbReference type="Proteomes" id="UP001229421">
    <property type="component" value="Unassembled WGS sequence"/>
</dbReference>
<evidence type="ECO:0000313" key="2">
    <source>
        <dbReference type="EMBL" id="KAK1429954.1"/>
    </source>
</evidence>
<accession>A0AAD8KWJ2</accession>
<keyword evidence="3" id="KW-1185">Reference proteome</keyword>
<dbReference type="AlphaFoldDB" id="A0AAD8KWJ2"/>
<dbReference type="Pfam" id="PF12776">
    <property type="entry name" value="Myb_DNA-bind_3"/>
    <property type="match status" value="1"/>
</dbReference>
<protein>
    <recommendedName>
        <fullName evidence="1">Myb/SANT-like domain-containing protein</fullName>
    </recommendedName>
</protein>
<proteinExistence type="predicted"/>
<gene>
    <name evidence="2" type="ORF">QVD17_12323</name>
</gene>